<name>A0A1J8QDR5_9AGAM</name>
<feature type="transmembrane region" description="Helical" evidence="6">
    <location>
        <begin position="205"/>
        <end position="224"/>
    </location>
</feature>
<sequence length="248" mass="26532">MLFFSEETLSTKRRPKLASATLSVSSDAEREALAQKSMANVPLRSLLVPTTVIPIANYSILAFLDISLKVLFPLFFSTPIYLGGLGLTPSAIGSWMALSGIVDGLFQALFFAKIVGWLGPKRLFCVSVVLRTSRDYVSDNVATCTSKGNATAFMFIIGSAPAKNVLDAINGLGQTSAALARAFGPALATSLFAFSKEHNIPNGNALYVIFIIFACGLGLLASQLPHEMILGTSERGWHLSRDISPRNA</sequence>
<keyword evidence="3 6" id="KW-0812">Transmembrane</keyword>
<keyword evidence="2" id="KW-0813">Transport</keyword>
<evidence type="ECO:0000256" key="6">
    <source>
        <dbReference type="SAM" id="Phobius"/>
    </source>
</evidence>
<dbReference type="Gene3D" id="1.20.1250.20">
    <property type="entry name" value="MFS general substrate transporter like domains"/>
    <property type="match status" value="1"/>
</dbReference>
<evidence type="ECO:0008006" key="9">
    <source>
        <dbReference type="Google" id="ProtNLM"/>
    </source>
</evidence>
<evidence type="ECO:0000256" key="2">
    <source>
        <dbReference type="ARBA" id="ARBA00022448"/>
    </source>
</evidence>
<dbReference type="SUPFAM" id="SSF103473">
    <property type="entry name" value="MFS general substrate transporter"/>
    <property type="match status" value="1"/>
</dbReference>
<dbReference type="PANTHER" id="PTHR23504">
    <property type="entry name" value="MAJOR FACILITATOR SUPERFAMILY DOMAIN-CONTAINING PROTEIN 10"/>
    <property type="match status" value="1"/>
</dbReference>
<comment type="subcellular location">
    <subcellularLocation>
        <location evidence="1">Membrane</location>
        <topology evidence="1">Multi-pass membrane protein</topology>
    </subcellularLocation>
</comment>
<accession>A0A1J8QDR5</accession>
<dbReference type="GO" id="GO:0016020">
    <property type="term" value="C:membrane"/>
    <property type="evidence" value="ECO:0007669"/>
    <property type="project" value="UniProtKB-SubCell"/>
</dbReference>
<feature type="transmembrane region" description="Helical" evidence="6">
    <location>
        <begin position="46"/>
        <end position="72"/>
    </location>
</feature>
<dbReference type="OrthoDB" id="419616at2759"/>
<keyword evidence="8" id="KW-1185">Reference proteome</keyword>
<organism evidence="7 8">
    <name type="scientific">Rhizopogon vesiculosus</name>
    <dbReference type="NCBI Taxonomy" id="180088"/>
    <lineage>
        <taxon>Eukaryota</taxon>
        <taxon>Fungi</taxon>
        <taxon>Dikarya</taxon>
        <taxon>Basidiomycota</taxon>
        <taxon>Agaricomycotina</taxon>
        <taxon>Agaricomycetes</taxon>
        <taxon>Agaricomycetidae</taxon>
        <taxon>Boletales</taxon>
        <taxon>Suillineae</taxon>
        <taxon>Rhizopogonaceae</taxon>
        <taxon>Rhizopogon</taxon>
    </lineage>
</organism>
<gene>
    <name evidence="7" type="ORF">AZE42_07874</name>
</gene>
<evidence type="ECO:0000256" key="3">
    <source>
        <dbReference type="ARBA" id="ARBA00022692"/>
    </source>
</evidence>
<dbReference type="EMBL" id="LVVM01005040">
    <property type="protein sequence ID" value="OJA11496.1"/>
    <property type="molecule type" value="Genomic_DNA"/>
</dbReference>
<comment type="caution">
    <text evidence="7">The sequence shown here is derived from an EMBL/GenBank/DDBJ whole genome shotgun (WGS) entry which is preliminary data.</text>
</comment>
<proteinExistence type="predicted"/>
<evidence type="ECO:0000256" key="4">
    <source>
        <dbReference type="ARBA" id="ARBA00022989"/>
    </source>
</evidence>
<evidence type="ECO:0000313" key="7">
    <source>
        <dbReference type="EMBL" id="OJA11496.1"/>
    </source>
</evidence>
<reference evidence="7 8" key="1">
    <citation type="submission" date="2016-03" db="EMBL/GenBank/DDBJ databases">
        <title>Comparative genomics of the ectomycorrhizal sister species Rhizopogon vinicolor and Rhizopogon vesiculosus (Basidiomycota: Boletales) reveals a divergence of the mating type B locus.</title>
        <authorList>
            <person name="Mujic A.B."/>
            <person name="Kuo A."/>
            <person name="Tritt A."/>
            <person name="Lipzen A."/>
            <person name="Chen C."/>
            <person name="Johnson J."/>
            <person name="Sharma A."/>
            <person name="Barry K."/>
            <person name="Grigoriev I.V."/>
            <person name="Spatafora J.W."/>
        </authorList>
    </citation>
    <scope>NUCLEOTIDE SEQUENCE [LARGE SCALE GENOMIC DNA]</scope>
    <source>
        <strain evidence="7 8">AM-OR11-056</strain>
    </source>
</reference>
<evidence type="ECO:0000256" key="1">
    <source>
        <dbReference type="ARBA" id="ARBA00004141"/>
    </source>
</evidence>
<evidence type="ECO:0000256" key="5">
    <source>
        <dbReference type="ARBA" id="ARBA00023136"/>
    </source>
</evidence>
<keyword evidence="4 6" id="KW-1133">Transmembrane helix</keyword>
<evidence type="ECO:0000313" key="8">
    <source>
        <dbReference type="Proteomes" id="UP000183567"/>
    </source>
</evidence>
<dbReference type="PANTHER" id="PTHR23504:SF15">
    <property type="entry name" value="MAJOR FACILITATOR SUPERFAMILY (MFS) PROFILE DOMAIN-CONTAINING PROTEIN"/>
    <property type="match status" value="1"/>
</dbReference>
<protein>
    <recommendedName>
        <fullName evidence="9">Major facilitator superfamily (MFS) profile domain-containing protein</fullName>
    </recommendedName>
</protein>
<dbReference type="AlphaFoldDB" id="A0A1J8QDR5"/>
<keyword evidence="5 6" id="KW-0472">Membrane</keyword>
<dbReference type="Proteomes" id="UP000183567">
    <property type="component" value="Unassembled WGS sequence"/>
</dbReference>
<dbReference type="InterPro" id="IPR036259">
    <property type="entry name" value="MFS_trans_sf"/>
</dbReference>